<evidence type="ECO:0000313" key="2">
    <source>
        <dbReference type="EMBL" id="TGD71338.1"/>
    </source>
</evidence>
<proteinExistence type="predicted"/>
<evidence type="ECO:0000313" key="3">
    <source>
        <dbReference type="Proteomes" id="UP000298050"/>
    </source>
</evidence>
<dbReference type="InterPro" id="IPR036866">
    <property type="entry name" value="RibonucZ/Hydroxyglut_hydro"/>
</dbReference>
<dbReference type="PANTHER" id="PTHR46018">
    <property type="entry name" value="ZINC PHOSPHODIESTERASE ELAC PROTEIN 1"/>
    <property type="match status" value="1"/>
</dbReference>
<gene>
    <name evidence="2" type="ORF">E4634_18880</name>
</gene>
<sequence>MSSRHRTETPWHRKPFQLCAFLAALGLSASAVAQQADTCLDVILTGTKGGPNVYGDLAGPGTLVSFGRRDNNCRDLLLQFDAGRATSIRLAQLGIMAGDLDALFLTHTHSDHVQGLADLMQLRWHYYSERPPLDMVSTVDVRAPGGHTLSAGKLAAHIAAPFLASGEIAQRHAERPQTAAEGPAALLNPILVERPDKPTAVWRSGAVVVSAIASTHTANHLSYRVDTPAGSVVIGGDASSDTRKPPREHSTSAQVELLAQGADVLVHSTTHPVMGPEAGGGMPAPIFYRQSTATDLGAMAQRAGISHYLLTHLTPSLGEVPGDEGWAIPGAPLDAGDFKAAVRVGGFTGTIVVGPDLVGLRLPEGLALQPPAPGSTPAP</sequence>
<keyword evidence="2" id="KW-0378">Hydrolase</keyword>
<organism evidence="2 3">
    <name type="scientific">Mangrovimicrobium sediminis</name>
    <dbReference type="NCBI Taxonomy" id="2562682"/>
    <lineage>
        <taxon>Bacteria</taxon>
        <taxon>Pseudomonadati</taxon>
        <taxon>Pseudomonadota</taxon>
        <taxon>Gammaproteobacteria</taxon>
        <taxon>Cellvibrionales</taxon>
        <taxon>Halieaceae</taxon>
        <taxon>Mangrovimicrobium</taxon>
    </lineage>
</organism>
<dbReference type="Gene3D" id="3.60.15.10">
    <property type="entry name" value="Ribonuclease Z/Hydroxyacylglutathione hydrolase-like"/>
    <property type="match status" value="1"/>
</dbReference>
<dbReference type="GO" id="GO:0042781">
    <property type="term" value="F:3'-tRNA processing endoribonuclease activity"/>
    <property type="evidence" value="ECO:0007669"/>
    <property type="project" value="TreeGrafter"/>
</dbReference>
<dbReference type="SUPFAM" id="SSF56281">
    <property type="entry name" value="Metallo-hydrolase/oxidoreductase"/>
    <property type="match status" value="1"/>
</dbReference>
<evidence type="ECO:0000256" key="1">
    <source>
        <dbReference type="SAM" id="SignalP"/>
    </source>
</evidence>
<reference evidence="2 3" key="1">
    <citation type="submission" date="2019-04" db="EMBL/GenBank/DDBJ databases">
        <title>Taxonomy of novel Haliea sp. from mangrove soil of West Coast of India.</title>
        <authorList>
            <person name="Verma A."/>
            <person name="Kumar P."/>
            <person name="Krishnamurthi S."/>
        </authorList>
    </citation>
    <scope>NUCLEOTIDE SEQUENCE [LARGE SCALE GENOMIC DNA]</scope>
    <source>
        <strain evidence="2 3">SAOS-164</strain>
    </source>
</reference>
<comment type="caution">
    <text evidence="2">The sequence shown here is derived from an EMBL/GenBank/DDBJ whole genome shotgun (WGS) entry which is preliminary data.</text>
</comment>
<feature type="chain" id="PRO_5021275595" evidence="1">
    <location>
        <begin position="34"/>
        <end position="379"/>
    </location>
</feature>
<keyword evidence="3" id="KW-1185">Reference proteome</keyword>
<dbReference type="OrthoDB" id="9803916at2"/>
<accession>A0A4Z0LW19</accession>
<dbReference type="EMBL" id="SRLE01000014">
    <property type="protein sequence ID" value="TGD71338.1"/>
    <property type="molecule type" value="Genomic_DNA"/>
</dbReference>
<dbReference type="Proteomes" id="UP000298050">
    <property type="component" value="Unassembled WGS sequence"/>
</dbReference>
<keyword evidence="1" id="KW-0732">Signal</keyword>
<feature type="signal peptide" evidence="1">
    <location>
        <begin position="1"/>
        <end position="33"/>
    </location>
</feature>
<name>A0A4Z0LW19_9GAMM</name>
<dbReference type="AlphaFoldDB" id="A0A4Z0LW19"/>
<dbReference type="Pfam" id="PF23023">
    <property type="entry name" value="Anti-Pycsar_Apyc1"/>
    <property type="match status" value="1"/>
</dbReference>
<protein>
    <submittedName>
        <fullName evidence="2">MBL fold metallo-hydrolase</fullName>
    </submittedName>
</protein>
<dbReference type="PANTHER" id="PTHR46018:SF2">
    <property type="entry name" value="ZINC PHOSPHODIESTERASE ELAC PROTEIN 1"/>
    <property type="match status" value="1"/>
</dbReference>
<dbReference type="RefSeq" id="WP_135446230.1">
    <property type="nucleotide sequence ID" value="NZ_SRLE01000014.1"/>
</dbReference>